<dbReference type="EMBL" id="JAYDYW010000009">
    <property type="protein sequence ID" value="MEE1674654.1"/>
    <property type="molecule type" value="Genomic_DNA"/>
</dbReference>
<comment type="caution">
    <text evidence="2">The sequence shown here is derived from an EMBL/GenBank/DDBJ whole genome shotgun (WGS) entry which is preliminary data.</text>
</comment>
<evidence type="ECO:0000256" key="1">
    <source>
        <dbReference type="SAM" id="Phobius"/>
    </source>
</evidence>
<feature type="transmembrane region" description="Helical" evidence="1">
    <location>
        <begin position="32"/>
        <end position="55"/>
    </location>
</feature>
<dbReference type="Proteomes" id="UP001310248">
    <property type="component" value="Unassembled WGS sequence"/>
</dbReference>
<proteinExistence type="predicted"/>
<sequence length="88" mass="9803">MTKHKKKGLLLLAINLVVLIIAYVLLQLDIGGLLAGIVMVVEFFAVMMIAIRYFVYDADETPQSVLDDFGKNTAKAEIEAFKARSNRD</sequence>
<keyword evidence="1" id="KW-1133">Transmembrane helix</keyword>
<organism evidence="2 3">
    <name type="scientific">Agarivorans aestuarii</name>
    <dbReference type="NCBI Taxonomy" id="1563703"/>
    <lineage>
        <taxon>Bacteria</taxon>
        <taxon>Pseudomonadati</taxon>
        <taxon>Pseudomonadota</taxon>
        <taxon>Gammaproteobacteria</taxon>
        <taxon>Alteromonadales</taxon>
        <taxon>Alteromonadaceae</taxon>
        <taxon>Agarivorans</taxon>
    </lineage>
</organism>
<evidence type="ECO:0000313" key="2">
    <source>
        <dbReference type="EMBL" id="MEE1674654.1"/>
    </source>
</evidence>
<name>A0ABU7G5F9_9ALTE</name>
<dbReference type="RefSeq" id="WP_329775721.1">
    <property type="nucleotide sequence ID" value="NZ_JAYDYW010000009.1"/>
</dbReference>
<gene>
    <name evidence="2" type="ORF">SNR37_004097</name>
</gene>
<keyword evidence="3" id="KW-1185">Reference proteome</keyword>
<evidence type="ECO:0000313" key="3">
    <source>
        <dbReference type="Proteomes" id="UP001310248"/>
    </source>
</evidence>
<keyword evidence="1" id="KW-0472">Membrane</keyword>
<reference evidence="3" key="1">
    <citation type="submission" date="2023-07" db="EMBL/GenBank/DDBJ databases">
        <title>Draft genome sequence of Agarivorans aestuarii strain ZMCS4, a CAZymes producing bacteria isolated from the marine brown algae Clodostephus spongiosus.</title>
        <authorList>
            <person name="Lorente B."/>
            <person name="Cabral C."/>
            <person name="Frias J."/>
            <person name="Faria J."/>
            <person name="Toubarro D."/>
        </authorList>
    </citation>
    <scope>NUCLEOTIDE SEQUENCE [LARGE SCALE GENOMIC DNA]</scope>
    <source>
        <strain evidence="3">ZMCS4</strain>
    </source>
</reference>
<accession>A0ABU7G5F9</accession>
<keyword evidence="1" id="KW-0812">Transmembrane</keyword>
<feature type="transmembrane region" description="Helical" evidence="1">
    <location>
        <begin position="9"/>
        <end position="26"/>
    </location>
</feature>
<protein>
    <submittedName>
        <fullName evidence="2">Uncharacterized protein</fullName>
    </submittedName>
</protein>